<dbReference type="Pfam" id="PF09324">
    <property type="entry name" value="Sec7-like_HDS"/>
    <property type="match status" value="1"/>
</dbReference>
<dbReference type="Pfam" id="PF16206">
    <property type="entry name" value="Mon2_C"/>
    <property type="match status" value="1"/>
</dbReference>
<keyword evidence="3" id="KW-0813">Transport</keyword>
<dbReference type="GeneTree" id="ENSGT00390000013286"/>
<proteinExistence type="inferred from homology"/>
<dbReference type="Proteomes" id="UP000694559">
    <property type="component" value="Unplaced"/>
</dbReference>
<evidence type="ECO:0000259" key="9">
    <source>
        <dbReference type="Pfam" id="PF16213"/>
    </source>
</evidence>
<feature type="domain" description="Mon2/Sec7/BIG1-like dimerisation and cyclophilin-binding" evidence="9">
    <location>
        <begin position="4"/>
        <end position="178"/>
    </location>
</feature>
<dbReference type="InterPro" id="IPR032817">
    <property type="entry name" value="Mon2_C"/>
</dbReference>
<evidence type="ECO:0000256" key="4">
    <source>
        <dbReference type="ARBA" id="ARBA00022927"/>
    </source>
</evidence>
<organism evidence="10 11">
    <name type="scientific">Naja naja</name>
    <name type="common">Indian cobra</name>
    <dbReference type="NCBI Taxonomy" id="35670"/>
    <lineage>
        <taxon>Eukaryota</taxon>
        <taxon>Metazoa</taxon>
        <taxon>Chordata</taxon>
        <taxon>Craniata</taxon>
        <taxon>Vertebrata</taxon>
        <taxon>Euteleostomi</taxon>
        <taxon>Lepidosauria</taxon>
        <taxon>Squamata</taxon>
        <taxon>Bifurcata</taxon>
        <taxon>Unidentata</taxon>
        <taxon>Episquamata</taxon>
        <taxon>Toxicofera</taxon>
        <taxon>Serpentes</taxon>
        <taxon>Colubroidea</taxon>
        <taxon>Elapidae</taxon>
        <taxon>Elapinae</taxon>
        <taxon>Naja</taxon>
    </lineage>
</organism>
<feature type="compositionally biased region" description="Polar residues" evidence="5">
    <location>
        <begin position="473"/>
        <end position="491"/>
    </location>
</feature>
<sequence length="1673" mass="185384">SCAVKKLLENMQGDLRALSLECRKKFPPVKEAAESGIIKVKTIAARHTDILAALKENSSEVVQPFLMGCGTKEPKITQLCLAAIQRLMSHEVVSEVAAGNVINMLWQLMENSLEELKLLQTVLVLLTTNTVVHDEVLSKAIVLCFRLHFTKDNITNNTAAATVRQVVTVVFERVVAEDECFIEEPVGNQGNSNRRSVSTLKPCAKDAYMLFQDLCQLVNADAPYWLVGMTEMTRTFGLELLESVLNDFPQVFLQHQEFSFLLKERVCPLVIKLFSPNIKFRQGSGTSSSPAPVEKPYFPICMRLLRVVSVLIKQFYTLLVTECEIFLSLLVKFLDSDKPQWLRAVAAESIHRLCVQPQLLRVFPELIASATINQTGSNVPGSTTSAQSNPGMLSIGGGVTVLPAFEYRGTWIPILNISAQGSAKATYLEMLDKVEPPTIPEGYAMSVAFHCLLDLVRGITNMIEEELGHTEMDSQVSTVDAQSSPTPSSYRQDFHSAFDQTDKDTDHRVVWEEMVNACWCGLLAALSLLLDASTDEAATENILKAELTMAALCGKLSLVTSRDAFITAICKGSLPPHYALTVLNTTSAALSSKSYSIQGQNVQMISPSSESHQQVVAVGQPLALQPQGTVMLTSKNIQCMRTLLSLAHCHGAVLGTSWQLVLATLQHLVWILGLKPGIGGALKPGRAVEGPSTVLTTAVMTDLPIISNILSRLFESSQYLDDVSLHHLINALCSLSLEAMDMAYGNNKEPSLFAVAKLLETGVVNMHRIEILWRPLTGHLLEVCQHPNSRMREWGAEALTSLIKAGLTFNHDPSLSQNQRLQLLLLNPLKELSNISHPDIRLKQLECVLQILQSQGDSLGPGWPLVLGVMGAIRSDQGESLIRTAFQCLQLVVTDFLPTMPCTCLQIVVDVAGSFGLHNQELNISLTSIGLLWNISDYFFQRGEIIEKELNKEESVLQKQAEENGITLNRPFHPAPPFDCLWLCLYAKLGELCVDPRPAVRKSAGQTLFSTVGAHGTLLQHSTWHTVIWKVLFHLLDRVRESSTTADKEKIESGGGNILIHHSRDTAEKQWAETWVLTLAGVARIFNTRRYLLQSLGDFSEAWDVLLDHIQSAALSKNNEVSLAALKSFQEILQIVSPVRETEKPDTPPAINVPVPILIGSVTATGLGRSFMRSDSVGERIGKYSATEPPVITDEIEDLDLWWAAWNSWFRIGSESTQPPLSFDKMTFIPSQPFLTALIQIFPALYQHIKTGFSMDDLQKLGVILHGAISVPISSDASPFILPSYTEAVLTSLQEAVLTALDVLQKAICIGSENMQVMYPAIFDQLLAFVEFSCKPPQYGQLETKHIANAKFNQAEWVALNYVPFAERSLEVVVDLYQKTACHKAVVNERVLQNIIKTLRMPLSLKYACPSESTWKLAVSSLLKVLSIGLPVARQHASSGKFDSMWPELANTFENFLFTKSVPPDNLSIQEFQRNENIDVEVVQLISTEILPYANFIPKEFVGQIMTMLNKGSIHSQSSSFTEAEIDIRMREEFSKMCFETLLQFSFSNKVTTPQEGYISRMALSVLLKRSQDVLYRYIEDERLSGKCPLPRQQVTEIIFVLKAVSTLIDSLKKTQPENVDDNTWAQVIALYPTLVECITCSSSEVCSALKEALVPFKDFMHPPVSKVQNGES</sequence>
<accession>A0A8C6YCG3</accession>
<dbReference type="Pfam" id="PF12783">
    <property type="entry name" value="Sec7-like_HUS"/>
    <property type="match status" value="1"/>
</dbReference>
<protein>
    <recommendedName>
        <fullName evidence="2">Protein MON2 homolog</fullName>
    </recommendedName>
</protein>
<gene>
    <name evidence="10" type="primary">MON2</name>
</gene>
<evidence type="ECO:0000313" key="10">
    <source>
        <dbReference type="Ensembl" id="ENSNNAP00000026539.1"/>
    </source>
</evidence>
<dbReference type="InterPro" id="IPR032691">
    <property type="entry name" value="Mon2/Sec7/BIG1-like_HUS"/>
</dbReference>
<dbReference type="PANTHER" id="PTHR10663">
    <property type="entry name" value="GUANYL-NUCLEOTIDE EXCHANGE FACTOR"/>
    <property type="match status" value="1"/>
</dbReference>
<feature type="domain" description="Mon2 C-terminal" evidence="8">
    <location>
        <begin position="894"/>
        <end position="1664"/>
    </location>
</feature>
<reference evidence="10" key="1">
    <citation type="submission" date="2025-08" db="UniProtKB">
        <authorList>
            <consortium name="Ensembl"/>
        </authorList>
    </citation>
    <scope>IDENTIFICATION</scope>
</reference>
<evidence type="ECO:0000256" key="5">
    <source>
        <dbReference type="SAM" id="MobiDB-lite"/>
    </source>
</evidence>
<dbReference type="InterPro" id="IPR032629">
    <property type="entry name" value="DCB_dom"/>
</dbReference>
<evidence type="ECO:0000259" key="6">
    <source>
        <dbReference type="Pfam" id="PF09324"/>
    </source>
</evidence>
<dbReference type="PANTHER" id="PTHR10663:SF333">
    <property type="entry name" value="PROTEIN MON2 HOMOLOG"/>
    <property type="match status" value="1"/>
</dbReference>
<feature type="domain" description="Mon2/Sec7/BIG1-like HUS" evidence="7">
    <location>
        <begin position="203"/>
        <end position="361"/>
    </location>
</feature>
<feature type="region of interest" description="Disordered" evidence="5">
    <location>
        <begin position="472"/>
        <end position="491"/>
    </location>
</feature>
<dbReference type="Ensembl" id="ENSNNAT00000027819.1">
    <property type="protein sequence ID" value="ENSNNAP00000026539.1"/>
    <property type="gene ID" value="ENSNNAG00000016310.1"/>
</dbReference>
<evidence type="ECO:0000313" key="11">
    <source>
        <dbReference type="Proteomes" id="UP000694559"/>
    </source>
</evidence>
<dbReference type="SUPFAM" id="SSF48371">
    <property type="entry name" value="ARM repeat"/>
    <property type="match status" value="2"/>
</dbReference>
<evidence type="ECO:0000259" key="8">
    <source>
        <dbReference type="Pfam" id="PF16206"/>
    </source>
</evidence>
<dbReference type="InterPro" id="IPR015403">
    <property type="entry name" value="Mon2/Sec7/BIG1-like_HDS"/>
</dbReference>
<feature type="domain" description="Mon2/Sec7/BIG1-like HDS" evidence="6">
    <location>
        <begin position="812"/>
        <end position="890"/>
    </location>
</feature>
<keyword evidence="4" id="KW-0653">Protein transport</keyword>
<dbReference type="InterPro" id="IPR016024">
    <property type="entry name" value="ARM-type_fold"/>
</dbReference>
<dbReference type="GO" id="GO:0015031">
    <property type="term" value="P:protein transport"/>
    <property type="evidence" value="ECO:0007669"/>
    <property type="project" value="UniProtKB-KW"/>
</dbReference>
<comment type="similarity">
    <text evidence="1">Belongs to the MON2 family.</text>
</comment>
<evidence type="ECO:0000259" key="7">
    <source>
        <dbReference type="Pfam" id="PF12783"/>
    </source>
</evidence>
<keyword evidence="11" id="KW-1185">Reference proteome</keyword>
<evidence type="ECO:0000256" key="3">
    <source>
        <dbReference type="ARBA" id="ARBA00022448"/>
    </source>
</evidence>
<name>A0A8C6YCG3_NAJNA</name>
<dbReference type="Pfam" id="PF16213">
    <property type="entry name" value="DCB"/>
    <property type="match status" value="1"/>
</dbReference>
<dbReference type="OrthoDB" id="294853at2759"/>
<reference evidence="10" key="2">
    <citation type="submission" date="2025-09" db="UniProtKB">
        <authorList>
            <consortium name="Ensembl"/>
        </authorList>
    </citation>
    <scope>IDENTIFICATION</scope>
</reference>
<evidence type="ECO:0000256" key="2">
    <source>
        <dbReference type="ARBA" id="ARBA00017134"/>
    </source>
</evidence>
<evidence type="ECO:0000256" key="1">
    <source>
        <dbReference type="ARBA" id="ARBA00008144"/>
    </source>
</evidence>